<protein>
    <submittedName>
        <fullName evidence="2">Uncharacterized protein</fullName>
    </submittedName>
</protein>
<feature type="compositionally biased region" description="Low complexity" evidence="1">
    <location>
        <begin position="93"/>
        <end position="109"/>
    </location>
</feature>
<evidence type="ECO:0000313" key="2">
    <source>
        <dbReference type="EMBL" id="KAG8099392.1"/>
    </source>
</evidence>
<dbReference type="EMBL" id="JAAALK010000079">
    <property type="protein sequence ID" value="KAG8099392.1"/>
    <property type="molecule type" value="Genomic_DNA"/>
</dbReference>
<evidence type="ECO:0000256" key="1">
    <source>
        <dbReference type="SAM" id="MobiDB-lite"/>
    </source>
</evidence>
<dbReference type="Proteomes" id="UP000729402">
    <property type="component" value="Unassembled WGS sequence"/>
</dbReference>
<comment type="caution">
    <text evidence="2">The sequence shown here is derived from an EMBL/GenBank/DDBJ whole genome shotgun (WGS) entry which is preliminary data.</text>
</comment>
<feature type="compositionally biased region" description="Polar residues" evidence="1">
    <location>
        <begin position="119"/>
        <end position="136"/>
    </location>
</feature>
<dbReference type="AlphaFoldDB" id="A0A8J5X0U0"/>
<feature type="compositionally biased region" description="Basic residues" evidence="1">
    <location>
        <begin position="141"/>
        <end position="154"/>
    </location>
</feature>
<reference evidence="2" key="2">
    <citation type="submission" date="2021-02" db="EMBL/GenBank/DDBJ databases">
        <authorList>
            <person name="Kimball J.A."/>
            <person name="Haas M.W."/>
            <person name="Macchietto M."/>
            <person name="Kono T."/>
            <person name="Duquette J."/>
            <person name="Shao M."/>
        </authorList>
    </citation>
    <scope>NUCLEOTIDE SEQUENCE</scope>
    <source>
        <tissue evidence="2">Fresh leaf tissue</tissue>
    </source>
</reference>
<accession>A0A8J5X0U0</accession>
<reference evidence="2" key="1">
    <citation type="journal article" date="2021" name="bioRxiv">
        <title>Whole Genome Assembly and Annotation of Northern Wild Rice, Zizania palustris L., Supports a Whole Genome Duplication in the Zizania Genus.</title>
        <authorList>
            <person name="Haas M."/>
            <person name="Kono T."/>
            <person name="Macchietto M."/>
            <person name="Millas R."/>
            <person name="McGilp L."/>
            <person name="Shao M."/>
            <person name="Duquette J."/>
            <person name="Hirsch C.N."/>
            <person name="Kimball J."/>
        </authorList>
    </citation>
    <scope>NUCLEOTIDE SEQUENCE</scope>
    <source>
        <tissue evidence="2">Fresh leaf tissue</tissue>
    </source>
</reference>
<keyword evidence="3" id="KW-1185">Reference proteome</keyword>
<evidence type="ECO:0000313" key="3">
    <source>
        <dbReference type="Proteomes" id="UP000729402"/>
    </source>
</evidence>
<gene>
    <name evidence="2" type="ORF">GUJ93_ZPchr0013g35944</name>
</gene>
<proteinExistence type="predicted"/>
<organism evidence="2 3">
    <name type="scientific">Zizania palustris</name>
    <name type="common">Northern wild rice</name>
    <dbReference type="NCBI Taxonomy" id="103762"/>
    <lineage>
        <taxon>Eukaryota</taxon>
        <taxon>Viridiplantae</taxon>
        <taxon>Streptophyta</taxon>
        <taxon>Embryophyta</taxon>
        <taxon>Tracheophyta</taxon>
        <taxon>Spermatophyta</taxon>
        <taxon>Magnoliopsida</taxon>
        <taxon>Liliopsida</taxon>
        <taxon>Poales</taxon>
        <taxon>Poaceae</taxon>
        <taxon>BOP clade</taxon>
        <taxon>Oryzoideae</taxon>
        <taxon>Oryzeae</taxon>
        <taxon>Zizaniinae</taxon>
        <taxon>Zizania</taxon>
    </lineage>
</organism>
<name>A0A8J5X0U0_ZIZPA</name>
<sequence length="154" mass="16479">MDASRLFHRTTRGGYSGLETTGARIHLGAAVASGRRLRRRRVARSDVIGASSSSDGSGWLYRDKVNDEVASSGDVKARSATGRRSGFRRWRQTTLGSPAGATTAASSEGGFRRRRLQTAAATDSSGTVGVATTMTSEGGFKRRRAARFHSKPME</sequence>
<feature type="region of interest" description="Disordered" evidence="1">
    <location>
        <begin position="72"/>
        <end position="154"/>
    </location>
</feature>